<protein>
    <recommendedName>
        <fullName evidence="3">WXG100 family type VII secretion target</fullName>
    </recommendedName>
</protein>
<evidence type="ECO:0008006" key="3">
    <source>
        <dbReference type="Google" id="ProtNLM"/>
    </source>
</evidence>
<evidence type="ECO:0000313" key="2">
    <source>
        <dbReference type="Proteomes" id="UP000481360"/>
    </source>
</evidence>
<comment type="caution">
    <text evidence="1">The sequence shown here is derived from an EMBL/GenBank/DDBJ whole genome shotgun (WGS) entry which is preliminary data.</text>
</comment>
<dbReference type="RefSeq" id="WP_166046843.1">
    <property type="nucleotide sequence ID" value="NZ_JAAMPJ010000004.1"/>
</dbReference>
<dbReference type="EMBL" id="JAAMPJ010000004">
    <property type="protein sequence ID" value="NGY60869.1"/>
    <property type="molecule type" value="Genomic_DNA"/>
</dbReference>
<sequence>MTGYVVHPDELARCAKSVGGLSGTSTRLNDAATTASVPALSWGALGHLLGLYEQYDALLGDLHGHFGKMTEGFGKIDAALTATAQTYADNEKTTADAFGKTLRTGLDNASAPPMVSGGNATSGLGALGSGYGGQFSGGNVGKQAAKSVPFGGSSYSLMKDATKLGDSIKSGDGAAIAKDTVSVISDMNNFMQEGMKLAGAIADPLNFLISKGLGWLLDVVAPLKQAVDLVTGDPAATGKAAGTFNDIAKQTEELARTFDEQLKTGLQSWKSEAGDKAAAKLGGFHHGIEGTASTAGHVASVLQASSMFMQVAEDIVKGILSDLIEWLVVTWIAAQLAAVPTCGASEVAAAGATGVESGIATAKATGEVGKVRSIIQKIMNVLKRIREVIGRSKIGKAFVEGTSKKPDTLGKAFSEAVEKNAEKALGLDKSGPDGMKYTDPVKIANKVAGYADGVYKTISYDQRGADQEAAKTDQELDI</sequence>
<dbReference type="Proteomes" id="UP000481360">
    <property type="component" value="Unassembled WGS sequence"/>
</dbReference>
<proteinExistence type="predicted"/>
<dbReference type="AlphaFoldDB" id="A0A7C9RR82"/>
<reference evidence="1 2" key="1">
    <citation type="submission" date="2020-03" db="EMBL/GenBank/DDBJ databases">
        <title>Isolation and identification of active actinomycetes.</title>
        <authorList>
            <person name="Sun X."/>
        </authorList>
    </citation>
    <scope>NUCLEOTIDE SEQUENCE [LARGE SCALE GENOMIC DNA]</scope>
    <source>
        <strain evidence="1 2">NEAU-D13</strain>
    </source>
</reference>
<accession>A0A7C9RR82</accession>
<keyword evidence="2" id="KW-1185">Reference proteome</keyword>
<name>A0A7C9RR82_9PSEU</name>
<gene>
    <name evidence="1" type="ORF">G7043_18210</name>
</gene>
<organism evidence="1 2">
    <name type="scientific">Lentzea alba</name>
    <dbReference type="NCBI Taxonomy" id="2714351"/>
    <lineage>
        <taxon>Bacteria</taxon>
        <taxon>Bacillati</taxon>
        <taxon>Actinomycetota</taxon>
        <taxon>Actinomycetes</taxon>
        <taxon>Pseudonocardiales</taxon>
        <taxon>Pseudonocardiaceae</taxon>
        <taxon>Lentzea</taxon>
    </lineage>
</organism>
<evidence type="ECO:0000313" key="1">
    <source>
        <dbReference type="EMBL" id="NGY60869.1"/>
    </source>
</evidence>